<evidence type="ECO:0000256" key="7">
    <source>
        <dbReference type="PROSITE-ProRule" id="PRU00023"/>
    </source>
</evidence>
<gene>
    <name evidence="10" type="ORF">BUALT_Bualt10G0129200</name>
</gene>
<keyword evidence="5 7" id="KW-0040">ANK repeat</keyword>
<keyword evidence="11" id="KW-1185">Reference proteome</keyword>
<evidence type="ECO:0000256" key="6">
    <source>
        <dbReference type="ARBA" id="ARBA00023136"/>
    </source>
</evidence>
<dbReference type="EMBL" id="WHWC01000010">
    <property type="protein sequence ID" value="KAG8375714.1"/>
    <property type="molecule type" value="Genomic_DNA"/>
</dbReference>
<keyword evidence="4 8" id="KW-1133">Transmembrane helix</keyword>
<evidence type="ECO:0000259" key="9">
    <source>
        <dbReference type="Pfam" id="PF13962"/>
    </source>
</evidence>
<dbReference type="AlphaFoldDB" id="A0AAV6X020"/>
<dbReference type="InterPro" id="IPR036770">
    <property type="entry name" value="Ankyrin_rpt-contain_sf"/>
</dbReference>
<dbReference type="Pfam" id="PF13962">
    <property type="entry name" value="PGG"/>
    <property type="match status" value="1"/>
</dbReference>
<keyword evidence="6 8" id="KW-0472">Membrane</keyword>
<comment type="caution">
    <text evidence="10">The sequence shown here is derived from an EMBL/GenBank/DDBJ whole genome shotgun (WGS) entry which is preliminary data.</text>
</comment>
<organism evidence="10 11">
    <name type="scientific">Buddleja alternifolia</name>
    <dbReference type="NCBI Taxonomy" id="168488"/>
    <lineage>
        <taxon>Eukaryota</taxon>
        <taxon>Viridiplantae</taxon>
        <taxon>Streptophyta</taxon>
        <taxon>Embryophyta</taxon>
        <taxon>Tracheophyta</taxon>
        <taxon>Spermatophyta</taxon>
        <taxon>Magnoliopsida</taxon>
        <taxon>eudicotyledons</taxon>
        <taxon>Gunneridae</taxon>
        <taxon>Pentapetalae</taxon>
        <taxon>asterids</taxon>
        <taxon>lamiids</taxon>
        <taxon>Lamiales</taxon>
        <taxon>Scrophulariaceae</taxon>
        <taxon>Buddlejeae</taxon>
        <taxon>Buddleja</taxon>
    </lineage>
</organism>
<evidence type="ECO:0000313" key="10">
    <source>
        <dbReference type="EMBL" id="KAG8375714.1"/>
    </source>
</evidence>
<comment type="subcellular location">
    <subcellularLocation>
        <location evidence="1">Membrane</location>
        <topology evidence="1">Multi-pass membrane protein</topology>
    </subcellularLocation>
</comment>
<sequence>MEGSLEKRLYYAAAWRENRLYDAAAEGNTESLHELLEQDEFLLDRVSFTSPNKSTPLHVAATKGHLAFVQQILIRNRRLAQQLDSQQSSPLHIASAEGHSKIVKILLSAAPNMCLSRDYQGRNPLHLAVMRDHVEILKALIKVAPSAAREKAGRDQTVLHLCVKYGQLEALKILAPQLNDLINAKNADASAALKIEYAICQWLQIIKYLKRSKIDFDARNCNGQTAKDILEDLPKNDNIRNISKLRHCKSKTQTQREEWLTKKGDAIMVVAVLIATVAYQAGVSPAGGIWQENLTQYSHVRAGEAVMAYTHPEAYENFMRSNTIGFVSSVTTILFLMSGLPFRRRLFMWILIIIMWLTVTSLTVSYAISIVVVTPKSIEKSMPGTVLKIGLGVWSAVMGIVLVGSKVKRLKKWLNEKGIRISKWLPGGVRNRDEVMNSSNASNGIV</sequence>
<evidence type="ECO:0000256" key="8">
    <source>
        <dbReference type="SAM" id="Phobius"/>
    </source>
</evidence>
<feature type="transmembrane region" description="Helical" evidence="8">
    <location>
        <begin position="385"/>
        <end position="404"/>
    </location>
</feature>
<keyword evidence="2 8" id="KW-0812">Transmembrane</keyword>
<dbReference type="Gene3D" id="1.25.40.20">
    <property type="entry name" value="Ankyrin repeat-containing domain"/>
    <property type="match status" value="1"/>
</dbReference>
<dbReference type="Proteomes" id="UP000826271">
    <property type="component" value="Unassembled WGS sequence"/>
</dbReference>
<protein>
    <recommendedName>
        <fullName evidence="9">PGG domain-containing protein</fullName>
    </recommendedName>
</protein>
<dbReference type="PANTHER" id="PTHR24186">
    <property type="entry name" value="PROTEIN PHOSPHATASE 1 REGULATORY SUBUNIT"/>
    <property type="match status" value="1"/>
</dbReference>
<dbReference type="InterPro" id="IPR026961">
    <property type="entry name" value="PGG_dom"/>
</dbReference>
<evidence type="ECO:0000313" key="11">
    <source>
        <dbReference type="Proteomes" id="UP000826271"/>
    </source>
</evidence>
<feature type="transmembrane region" description="Helical" evidence="8">
    <location>
        <begin position="323"/>
        <end position="342"/>
    </location>
</feature>
<evidence type="ECO:0000256" key="3">
    <source>
        <dbReference type="ARBA" id="ARBA00022737"/>
    </source>
</evidence>
<keyword evidence="3" id="KW-0677">Repeat</keyword>
<feature type="repeat" description="ANK" evidence="7">
    <location>
        <begin position="120"/>
        <end position="142"/>
    </location>
</feature>
<evidence type="ECO:0000256" key="2">
    <source>
        <dbReference type="ARBA" id="ARBA00022692"/>
    </source>
</evidence>
<proteinExistence type="predicted"/>
<dbReference type="InterPro" id="IPR002110">
    <property type="entry name" value="Ankyrin_rpt"/>
</dbReference>
<evidence type="ECO:0000256" key="5">
    <source>
        <dbReference type="ARBA" id="ARBA00023043"/>
    </source>
</evidence>
<dbReference type="GO" id="GO:0005886">
    <property type="term" value="C:plasma membrane"/>
    <property type="evidence" value="ECO:0007669"/>
    <property type="project" value="TreeGrafter"/>
</dbReference>
<dbReference type="SMART" id="SM00248">
    <property type="entry name" value="ANK"/>
    <property type="match status" value="5"/>
</dbReference>
<feature type="transmembrane region" description="Helical" evidence="8">
    <location>
        <begin position="349"/>
        <end position="373"/>
    </location>
</feature>
<feature type="domain" description="PGG" evidence="9">
    <location>
        <begin position="257"/>
        <end position="373"/>
    </location>
</feature>
<dbReference type="SUPFAM" id="SSF48403">
    <property type="entry name" value="Ankyrin repeat"/>
    <property type="match status" value="1"/>
</dbReference>
<feature type="repeat" description="ANK" evidence="7">
    <location>
        <begin position="86"/>
        <end position="118"/>
    </location>
</feature>
<accession>A0AAV6X020</accession>
<dbReference type="PROSITE" id="PS50088">
    <property type="entry name" value="ANK_REPEAT"/>
    <property type="match status" value="3"/>
</dbReference>
<name>A0AAV6X020_9LAMI</name>
<dbReference type="Pfam" id="PF12796">
    <property type="entry name" value="Ank_2"/>
    <property type="match status" value="2"/>
</dbReference>
<reference evidence="10" key="1">
    <citation type="submission" date="2019-10" db="EMBL/GenBank/DDBJ databases">
        <authorList>
            <person name="Zhang R."/>
            <person name="Pan Y."/>
            <person name="Wang J."/>
            <person name="Ma R."/>
            <person name="Yu S."/>
        </authorList>
    </citation>
    <scope>NUCLEOTIDE SEQUENCE</scope>
    <source>
        <strain evidence="10">LA-IB0</strain>
        <tissue evidence="10">Leaf</tissue>
    </source>
</reference>
<evidence type="ECO:0000256" key="4">
    <source>
        <dbReference type="ARBA" id="ARBA00022989"/>
    </source>
</evidence>
<dbReference type="PANTHER" id="PTHR24186:SF37">
    <property type="entry name" value="PGG DOMAIN-CONTAINING PROTEIN"/>
    <property type="match status" value="1"/>
</dbReference>
<evidence type="ECO:0000256" key="1">
    <source>
        <dbReference type="ARBA" id="ARBA00004141"/>
    </source>
</evidence>
<dbReference type="PROSITE" id="PS50297">
    <property type="entry name" value="ANK_REP_REGION"/>
    <property type="match status" value="3"/>
</dbReference>
<feature type="repeat" description="ANK" evidence="7">
    <location>
        <begin position="52"/>
        <end position="76"/>
    </location>
</feature>